<evidence type="ECO:0000256" key="1">
    <source>
        <dbReference type="SAM" id="MobiDB-lite"/>
    </source>
</evidence>
<dbReference type="EMBL" id="GBXM01108948">
    <property type="protein sequence ID" value="JAG99628.1"/>
    <property type="molecule type" value="Transcribed_RNA"/>
</dbReference>
<proteinExistence type="predicted"/>
<protein>
    <submittedName>
        <fullName evidence="2">Uncharacterized protein</fullName>
    </submittedName>
</protein>
<dbReference type="AlphaFoldDB" id="A0A0E9P5F3"/>
<evidence type="ECO:0000313" key="2">
    <source>
        <dbReference type="EMBL" id="JAG99628.1"/>
    </source>
</evidence>
<name>A0A0E9P5F3_ANGAN</name>
<sequence length="32" mass="3504">MGASTLPLHQSASRAQKCSHTIHTIHFKTGKE</sequence>
<reference evidence="2" key="1">
    <citation type="submission" date="2014-11" db="EMBL/GenBank/DDBJ databases">
        <authorList>
            <person name="Amaro Gonzalez C."/>
        </authorList>
    </citation>
    <scope>NUCLEOTIDE SEQUENCE</scope>
</reference>
<feature type="compositionally biased region" description="Basic residues" evidence="1">
    <location>
        <begin position="23"/>
        <end position="32"/>
    </location>
</feature>
<reference evidence="2" key="2">
    <citation type="journal article" date="2015" name="Fish Shellfish Immunol.">
        <title>Early steps in the European eel (Anguilla anguilla)-Vibrio vulnificus interaction in the gills: Role of the RtxA13 toxin.</title>
        <authorList>
            <person name="Callol A."/>
            <person name="Pajuelo D."/>
            <person name="Ebbesson L."/>
            <person name="Teles M."/>
            <person name="MacKenzie S."/>
            <person name="Amaro C."/>
        </authorList>
    </citation>
    <scope>NUCLEOTIDE SEQUENCE</scope>
</reference>
<feature type="compositionally biased region" description="Polar residues" evidence="1">
    <location>
        <begin position="7"/>
        <end position="22"/>
    </location>
</feature>
<accession>A0A0E9P5F3</accession>
<feature type="region of interest" description="Disordered" evidence="1">
    <location>
        <begin position="1"/>
        <end position="32"/>
    </location>
</feature>
<organism evidence="2">
    <name type="scientific">Anguilla anguilla</name>
    <name type="common">European freshwater eel</name>
    <name type="synonym">Muraena anguilla</name>
    <dbReference type="NCBI Taxonomy" id="7936"/>
    <lineage>
        <taxon>Eukaryota</taxon>
        <taxon>Metazoa</taxon>
        <taxon>Chordata</taxon>
        <taxon>Craniata</taxon>
        <taxon>Vertebrata</taxon>
        <taxon>Euteleostomi</taxon>
        <taxon>Actinopterygii</taxon>
        <taxon>Neopterygii</taxon>
        <taxon>Teleostei</taxon>
        <taxon>Anguilliformes</taxon>
        <taxon>Anguillidae</taxon>
        <taxon>Anguilla</taxon>
    </lineage>
</organism>